<organism evidence="3 4">
    <name type="scientific">Dyadobacter linearis</name>
    <dbReference type="NCBI Taxonomy" id="2823330"/>
    <lineage>
        <taxon>Bacteria</taxon>
        <taxon>Pseudomonadati</taxon>
        <taxon>Bacteroidota</taxon>
        <taxon>Cytophagia</taxon>
        <taxon>Cytophagales</taxon>
        <taxon>Spirosomataceae</taxon>
        <taxon>Dyadobacter</taxon>
    </lineage>
</organism>
<dbReference type="PANTHER" id="PTHR45588">
    <property type="entry name" value="TPR DOMAIN-CONTAINING PROTEIN"/>
    <property type="match status" value="1"/>
</dbReference>
<name>A0ABM8UNS2_9BACT</name>
<accession>A0ABM8UNS2</accession>
<evidence type="ECO:0000313" key="3">
    <source>
        <dbReference type="EMBL" id="CAG5069070.1"/>
    </source>
</evidence>
<evidence type="ECO:0000256" key="1">
    <source>
        <dbReference type="PROSITE-ProRule" id="PRU00339"/>
    </source>
</evidence>
<dbReference type="Proteomes" id="UP000679725">
    <property type="component" value="Unassembled WGS sequence"/>
</dbReference>
<keyword evidence="2" id="KW-0812">Transmembrane</keyword>
<dbReference type="InterPro" id="IPR011990">
    <property type="entry name" value="TPR-like_helical_dom_sf"/>
</dbReference>
<dbReference type="Gene3D" id="1.25.40.10">
    <property type="entry name" value="Tetratricopeptide repeat domain"/>
    <property type="match status" value="1"/>
</dbReference>
<evidence type="ECO:0000313" key="4">
    <source>
        <dbReference type="Proteomes" id="UP000679725"/>
    </source>
</evidence>
<dbReference type="PANTHER" id="PTHR45588:SF1">
    <property type="entry name" value="WW DOMAIN-CONTAINING PROTEIN"/>
    <property type="match status" value="1"/>
</dbReference>
<keyword evidence="2" id="KW-1133">Transmembrane helix</keyword>
<dbReference type="EMBL" id="CAJRAU010000002">
    <property type="protein sequence ID" value="CAG5069070.1"/>
    <property type="molecule type" value="Genomic_DNA"/>
</dbReference>
<keyword evidence="2" id="KW-0472">Membrane</keyword>
<feature type="transmembrane region" description="Helical" evidence="2">
    <location>
        <begin position="44"/>
        <end position="65"/>
    </location>
</feature>
<dbReference type="RefSeq" id="WP_229254600.1">
    <property type="nucleotide sequence ID" value="NZ_CAJRAU010000002.1"/>
</dbReference>
<dbReference type="InterPro" id="IPR019734">
    <property type="entry name" value="TPR_rpt"/>
</dbReference>
<comment type="caution">
    <text evidence="3">The sequence shown here is derived from an EMBL/GenBank/DDBJ whole genome shotgun (WGS) entry which is preliminary data.</text>
</comment>
<proteinExistence type="predicted"/>
<dbReference type="PROSITE" id="PS50005">
    <property type="entry name" value="TPR"/>
    <property type="match status" value="1"/>
</dbReference>
<dbReference type="SUPFAM" id="SSF48452">
    <property type="entry name" value="TPR-like"/>
    <property type="match status" value="1"/>
</dbReference>
<protein>
    <recommendedName>
        <fullName evidence="5">Tetratricopeptide repeat protein</fullName>
    </recommendedName>
</protein>
<sequence>MSIIYLPEIGTLLAAFMLIFQNIIALQQPGPAFKKIPKFNPMNIFNPLILLAAYCIGLVSLKLTVSDTTPSDTSENITMCGPAYTRQSGLDENGKFVGVLPGWGSYSFPVTTTVDSSQFYFDQGLNMYYSYHVRESVASFKEAARLDPQNAMAYWGQALAMGPYYNAAHSYQKPAEITEVLAKMNAAAASAGVKEQKLIKAMNTRYSDGPGDAERQKLNTAYAKSMKSLVAEHPEEKEFKVLYIDAVMLLHAWDFWNRDGLAKSWTPELVALCQKVLKESPKHPAALHYHIHLTEASRNPGVALGSAETLRDLLPGVAHMVHMASHEYERNGLYYKGVEVNNLADDNLLRYDMVAKNLGLNKHSPHYFAVQTYCALTGGMYKDALRYGQRARKSVAPAYETTYDQYLFMLPVMVNVRMGKWEQILNDTVKLDPKWTYAGILSNFAKGVALVNTGKTELAAQELNSLREKINDPILTKRRIPFNSPVEMARIAEKILTGVISYAQKDQAKAIASLQAAVKLEDNLIYTEPKDWPIPSRQFLGNILIKSGQTALADQVYKADLVKNPGNGWSLMGLYQSAKAQGKTQLAAKYTGQYKAPFAHADELPAGSVFMK</sequence>
<reference evidence="3 4" key="1">
    <citation type="submission" date="2021-04" db="EMBL/GenBank/DDBJ databases">
        <authorList>
            <person name="Rodrigo-Torres L."/>
            <person name="Arahal R. D."/>
            <person name="Lucena T."/>
        </authorList>
    </citation>
    <scope>NUCLEOTIDE SEQUENCE [LARGE SCALE GENOMIC DNA]</scope>
    <source>
        <strain evidence="3 4">CECT 9623</strain>
    </source>
</reference>
<evidence type="ECO:0008006" key="5">
    <source>
        <dbReference type="Google" id="ProtNLM"/>
    </source>
</evidence>
<gene>
    <name evidence="3" type="ORF">DYBT9623_01805</name>
</gene>
<feature type="repeat" description="TPR" evidence="1">
    <location>
        <begin position="117"/>
        <end position="150"/>
    </location>
</feature>
<feature type="transmembrane region" description="Helical" evidence="2">
    <location>
        <begin position="6"/>
        <end position="24"/>
    </location>
</feature>
<keyword evidence="4" id="KW-1185">Reference proteome</keyword>
<evidence type="ECO:0000256" key="2">
    <source>
        <dbReference type="SAM" id="Phobius"/>
    </source>
</evidence>
<keyword evidence="1" id="KW-0802">TPR repeat</keyword>